<organism evidence="6 7">
    <name type="scientific">Olsenella absiana</name>
    <dbReference type="NCBI Taxonomy" id="3115222"/>
    <lineage>
        <taxon>Bacteria</taxon>
        <taxon>Bacillati</taxon>
        <taxon>Actinomycetota</taxon>
        <taxon>Coriobacteriia</taxon>
        <taxon>Coriobacteriales</taxon>
        <taxon>Atopobiaceae</taxon>
        <taxon>Olsenella</taxon>
    </lineage>
</organism>
<evidence type="ECO:0000313" key="6">
    <source>
        <dbReference type="EMBL" id="MEE6146967.1"/>
    </source>
</evidence>
<feature type="active site" description="Nucleophile" evidence="4">
    <location>
        <position position="70"/>
    </location>
</feature>
<dbReference type="InterPro" id="IPR050301">
    <property type="entry name" value="NTE"/>
</dbReference>
<keyword evidence="3 4" id="KW-0443">Lipid metabolism</keyword>
<comment type="caution">
    <text evidence="6">The sequence shown here is derived from an EMBL/GenBank/DDBJ whole genome shotgun (WGS) entry which is preliminary data.</text>
</comment>
<feature type="active site" description="Proton acceptor" evidence="4">
    <location>
        <position position="194"/>
    </location>
</feature>
<sequence length="367" mass="40174">MTAETASTTGSAPTAPTAGATGGAAAPLATNVHDCALVFEGGGFRASYTAGIVNVLLDQHIYFDYVCGLSAGASHTVDYVSRDRVRVRRSFIDFATLPDKGGLRSILRGKGYFDAEYDYTGCIEDGYLPFDWETFSRNPAEVAFQSFDGATGETVVFHKRDCTDAETMATYVRMSSTLPGFMHPVSLGGHRMFDGGLGEGAGIPTVMAERDGYEKFLFVATRPFGYRKTAPVGAYRQLLERARVRYPVLAQALLDRWARYNIALEHMLDLERQGRALIIRPELMPVRSTTQDAGLLRDAYLLGYDQGVRELPRIRAFLFGAPDAGPAPTREEWLRDLEADARALAQPLDAPTVDPLTEEVGEYVTLG</sequence>
<dbReference type="CDD" id="cd07208">
    <property type="entry name" value="Pat_hypo_Ecoli_yjju_like"/>
    <property type="match status" value="1"/>
</dbReference>
<dbReference type="InterPro" id="IPR016035">
    <property type="entry name" value="Acyl_Trfase/lysoPLipase"/>
</dbReference>
<keyword evidence="2 4" id="KW-0442">Lipid degradation</keyword>
<name>A0ABU7R8Q7_9ACTN</name>
<evidence type="ECO:0000256" key="3">
    <source>
        <dbReference type="ARBA" id="ARBA00023098"/>
    </source>
</evidence>
<accession>A0ABU7R8Q7</accession>
<dbReference type="PANTHER" id="PTHR14226">
    <property type="entry name" value="NEUROPATHY TARGET ESTERASE/SWISS CHEESE D.MELANOGASTER"/>
    <property type="match status" value="1"/>
</dbReference>
<keyword evidence="1 4" id="KW-0378">Hydrolase</keyword>
<dbReference type="PROSITE" id="PS51635">
    <property type="entry name" value="PNPLA"/>
    <property type="match status" value="1"/>
</dbReference>
<evidence type="ECO:0000256" key="4">
    <source>
        <dbReference type="PROSITE-ProRule" id="PRU01161"/>
    </source>
</evidence>
<protein>
    <submittedName>
        <fullName evidence="6">Patatin family protein</fullName>
    </submittedName>
</protein>
<evidence type="ECO:0000259" key="5">
    <source>
        <dbReference type="PROSITE" id="PS51635"/>
    </source>
</evidence>
<dbReference type="Pfam" id="PF01734">
    <property type="entry name" value="Patatin"/>
    <property type="match status" value="1"/>
</dbReference>
<feature type="domain" description="PNPLA" evidence="5">
    <location>
        <begin position="37"/>
        <end position="209"/>
    </location>
</feature>
<dbReference type="EMBL" id="JAZGJQ010000002">
    <property type="protein sequence ID" value="MEE6146967.1"/>
    <property type="molecule type" value="Genomic_DNA"/>
</dbReference>
<dbReference type="InterPro" id="IPR037483">
    <property type="entry name" value="YjjU-like"/>
</dbReference>
<dbReference type="PANTHER" id="PTHR14226:SF25">
    <property type="entry name" value="PHOSPHOESTERASE"/>
    <property type="match status" value="1"/>
</dbReference>
<dbReference type="Proteomes" id="UP001332931">
    <property type="component" value="Unassembled WGS sequence"/>
</dbReference>
<keyword evidence="7" id="KW-1185">Reference proteome</keyword>
<reference evidence="6 7" key="1">
    <citation type="submission" date="2024-01" db="EMBL/GenBank/DDBJ databases">
        <title>Description of Olsenella sp. nov., isolated from pig feces.</title>
        <authorList>
            <person name="Chang Y.-H."/>
        </authorList>
    </citation>
    <scope>NUCLEOTIDE SEQUENCE [LARGE SCALE GENOMIC DNA]</scope>
    <source>
        <strain evidence="6 7">YH-ols2223</strain>
    </source>
</reference>
<dbReference type="Gene3D" id="3.40.1090.10">
    <property type="entry name" value="Cytosolic phospholipase A2 catalytic domain"/>
    <property type="match status" value="2"/>
</dbReference>
<evidence type="ECO:0000313" key="7">
    <source>
        <dbReference type="Proteomes" id="UP001332931"/>
    </source>
</evidence>
<dbReference type="InterPro" id="IPR002641">
    <property type="entry name" value="PNPLA_dom"/>
</dbReference>
<comment type="caution">
    <text evidence="4">Lacks conserved residue(s) required for the propagation of feature annotation.</text>
</comment>
<feature type="short sequence motif" description="DGA/G" evidence="4">
    <location>
        <begin position="194"/>
        <end position="196"/>
    </location>
</feature>
<dbReference type="RefSeq" id="WP_330957734.1">
    <property type="nucleotide sequence ID" value="NZ_JAZGJQ010000002.1"/>
</dbReference>
<dbReference type="InterPro" id="IPR045943">
    <property type="entry name" value="DUF6363"/>
</dbReference>
<proteinExistence type="predicted"/>
<dbReference type="Pfam" id="PF19890">
    <property type="entry name" value="DUF6363"/>
    <property type="match status" value="1"/>
</dbReference>
<feature type="short sequence motif" description="GXSXG" evidence="4">
    <location>
        <begin position="68"/>
        <end position="72"/>
    </location>
</feature>
<evidence type="ECO:0000256" key="2">
    <source>
        <dbReference type="ARBA" id="ARBA00022963"/>
    </source>
</evidence>
<gene>
    <name evidence="6" type="ORF">VXJ25_02990</name>
</gene>
<evidence type="ECO:0000256" key="1">
    <source>
        <dbReference type="ARBA" id="ARBA00022801"/>
    </source>
</evidence>
<dbReference type="SUPFAM" id="SSF52151">
    <property type="entry name" value="FabD/lysophospholipase-like"/>
    <property type="match status" value="1"/>
</dbReference>